<evidence type="ECO:0000256" key="2">
    <source>
        <dbReference type="ARBA" id="ARBA00023027"/>
    </source>
</evidence>
<comment type="caution">
    <text evidence="4">The sequence shown here is derived from an EMBL/GenBank/DDBJ whole genome shotgun (WGS) entry which is preliminary data.</text>
</comment>
<proteinExistence type="predicted"/>
<accession>A0ABN1CAR7</accession>
<evidence type="ECO:0000313" key="5">
    <source>
        <dbReference type="Proteomes" id="UP001500729"/>
    </source>
</evidence>
<keyword evidence="1" id="KW-0560">Oxidoreductase</keyword>
<dbReference type="PANTHER" id="PTHR43476">
    <property type="entry name" value="3-(3-HYDROXY-PHENYL)PROPIONATE/3-HYDROXYCINNAMIC ACID HYDROXYLASE"/>
    <property type="match status" value="1"/>
</dbReference>
<gene>
    <name evidence="4" type="ORF">GCM10009533_12340</name>
</gene>
<dbReference type="PRINTS" id="PR00420">
    <property type="entry name" value="RNGMNOXGNASE"/>
</dbReference>
<dbReference type="Proteomes" id="UP001500729">
    <property type="component" value="Unassembled WGS sequence"/>
</dbReference>
<reference evidence="4 5" key="1">
    <citation type="journal article" date="2019" name="Int. J. Syst. Evol. Microbiol.">
        <title>The Global Catalogue of Microorganisms (GCM) 10K type strain sequencing project: providing services to taxonomists for standard genome sequencing and annotation.</title>
        <authorList>
            <consortium name="The Broad Institute Genomics Platform"/>
            <consortium name="The Broad Institute Genome Sequencing Center for Infectious Disease"/>
            <person name="Wu L."/>
            <person name="Ma J."/>
        </authorList>
    </citation>
    <scope>NUCLEOTIDE SEQUENCE [LARGE SCALE GENOMIC DNA]</scope>
    <source>
        <strain evidence="4 5">JCM 10303</strain>
    </source>
</reference>
<evidence type="ECO:0000259" key="3">
    <source>
        <dbReference type="Pfam" id="PF01494"/>
    </source>
</evidence>
<dbReference type="Pfam" id="PF01494">
    <property type="entry name" value="FAD_binding_3"/>
    <property type="match status" value="1"/>
</dbReference>
<sequence>MGELDADGDSSPASKHYDVIVVGARCAGAPLAMLLARAGHSVLLLDRARFPSDTMSTHWILRPGIELLSKWGLLPDLMATGCPPIRRISLCFGSTTFSGEPTTPRGTATTFAPRRTVLDALLTRAARTAGAELREGFAVRDVLREDGRVRGVVGQSRDGRAVVVRSRLVIGADGRNSTVARAVRAPLVEDRGALAAISYDYWSDVPVQGVQAHFHHRAAVSLWPTHDERTVVSLSFPRPDFAAHRGEAERYYLRALRGVPEVAERIGTGSREGRFHTAASLRNFTRRSHGPGWALAGDAAHHKDPITAWGISEAFTDAQALAAAVHAGLTGLTPMERALARYEDRRNAARAALLDFTCEQACPASFGGAVARLVPAIGTTQDVADELAGVIAGSTRVEDFLHPANIVRIMDRGTAVRR</sequence>
<dbReference type="RefSeq" id="WP_009946240.1">
    <property type="nucleotide sequence ID" value="NZ_BAAAGS010000005.1"/>
</dbReference>
<dbReference type="SUPFAM" id="SSF51905">
    <property type="entry name" value="FAD/NAD(P)-binding domain"/>
    <property type="match status" value="1"/>
</dbReference>
<evidence type="ECO:0000313" key="4">
    <source>
        <dbReference type="EMBL" id="GAA0514900.1"/>
    </source>
</evidence>
<name>A0ABN1CAR7_SACER</name>
<dbReference type="Gene3D" id="3.50.50.60">
    <property type="entry name" value="FAD/NAD(P)-binding domain"/>
    <property type="match status" value="1"/>
</dbReference>
<keyword evidence="2" id="KW-0520">NAD</keyword>
<protein>
    <submittedName>
        <fullName evidence="4">NAD(P)/FAD-dependent oxidoreductase</fullName>
    </submittedName>
</protein>
<keyword evidence="5" id="KW-1185">Reference proteome</keyword>
<organism evidence="4 5">
    <name type="scientific">Saccharopolyspora erythraea</name>
    <name type="common">Streptomyces erythraeus</name>
    <dbReference type="NCBI Taxonomy" id="1836"/>
    <lineage>
        <taxon>Bacteria</taxon>
        <taxon>Bacillati</taxon>
        <taxon>Actinomycetota</taxon>
        <taxon>Actinomycetes</taxon>
        <taxon>Pseudonocardiales</taxon>
        <taxon>Pseudonocardiaceae</taxon>
        <taxon>Saccharopolyspora</taxon>
    </lineage>
</organism>
<dbReference type="InterPro" id="IPR002938">
    <property type="entry name" value="FAD-bd"/>
</dbReference>
<feature type="domain" description="FAD-binding" evidence="3">
    <location>
        <begin position="17"/>
        <end position="357"/>
    </location>
</feature>
<dbReference type="InterPro" id="IPR036188">
    <property type="entry name" value="FAD/NAD-bd_sf"/>
</dbReference>
<dbReference type="InterPro" id="IPR050631">
    <property type="entry name" value="PheA/TfdB_FAD_monoxygenase"/>
</dbReference>
<evidence type="ECO:0000256" key="1">
    <source>
        <dbReference type="ARBA" id="ARBA00023002"/>
    </source>
</evidence>
<dbReference type="EMBL" id="BAAAGS010000005">
    <property type="protein sequence ID" value="GAA0514900.1"/>
    <property type="molecule type" value="Genomic_DNA"/>
</dbReference>
<dbReference type="PANTHER" id="PTHR43476:SF4">
    <property type="entry name" value="BLR0106 PROTEIN"/>
    <property type="match status" value="1"/>
</dbReference>